<dbReference type="SUPFAM" id="SSF161098">
    <property type="entry name" value="MetI-like"/>
    <property type="match status" value="1"/>
</dbReference>
<feature type="transmembrane region" description="Helical" evidence="7">
    <location>
        <begin position="22"/>
        <end position="45"/>
    </location>
</feature>
<evidence type="ECO:0000256" key="7">
    <source>
        <dbReference type="RuleBase" id="RU363032"/>
    </source>
</evidence>
<dbReference type="InterPro" id="IPR000515">
    <property type="entry name" value="MetI-like"/>
</dbReference>
<gene>
    <name evidence="9" type="ORF">B0H99_10148</name>
</gene>
<feature type="transmembrane region" description="Helical" evidence="7">
    <location>
        <begin position="170"/>
        <end position="192"/>
    </location>
</feature>
<dbReference type="Gene3D" id="1.10.3720.10">
    <property type="entry name" value="MetI-like"/>
    <property type="match status" value="1"/>
</dbReference>
<name>A0A2P8H6J4_9BACL</name>
<keyword evidence="9" id="KW-0762">Sugar transport</keyword>
<keyword evidence="3" id="KW-1003">Cell membrane</keyword>
<feature type="transmembrane region" description="Helical" evidence="7">
    <location>
        <begin position="225"/>
        <end position="244"/>
    </location>
</feature>
<dbReference type="InterPro" id="IPR035906">
    <property type="entry name" value="MetI-like_sf"/>
</dbReference>
<dbReference type="InterPro" id="IPR051393">
    <property type="entry name" value="ABC_transporter_permease"/>
</dbReference>
<dbReference type="PANTHER" id="PTHR30193">
    <property type="entry name" value="ABC TRANSPORTER PERMEASE PROTEIN"/>
    <property type="match status" value="1"/>
</dbReference>
<dbReference type="CDD" id="cd06261">
    <property type="entry name" value="TM_PBP2"/>
    <property type="match status" value="1"/>
</dbReference>
<keyword evidence="4 7" id="KW-0812">Transmembrane</keyword>
<keyword evidence="10" id="KW-1185">Reference proteome</keyword>
<accession>A0A2P8H6J4</accession>
<feature type="domain" description="ABC transmembrane type-1" evidence="8">
    <location>
        <begin position="84"/>
        <end position="297"/>
    </location>
</feature>
<dbReference type="EMBL" id="PYAT01000001">
    <property type="protein sequence ID" value="PSL41804.1"/>
    <property type="molecule type" value="Genomic_DNA"/>
</dbReference>
<evidence type="ECO:0000256" key="4">
    <source>
        <dbReference type="ARBA" id="ARBA00022692"/>
    </source>
</evidence>
<keyword evidence="5 7" id="KW-1133">Transmembrane helix</keyword>
<evidence type="ECO:0000256" key="2">
    <source>
        <dbReference type="ARBA" id="ARBA00022448"/>
    </source>
</evidence>
<evidence type="ECO:0000256" key="6">
    <source>
        <dbReference type="ARBA" id="ARBA00023136"/>
    </source>
</evidence>
<dbReference type="PANTHER" id="PTHR30193:SF37">
    <property type="entry name" value="INNER MEMBRANE ABC TRANSPORTER PERMEASE PROTEIN YCJO"/>
    <property type="match status" value="1"/>
</dbReference>
<protein>
    <submittedName>
        <fullName evidence="9">Multiple sugar transport system permease protein</fullName>
    </submittedName>
</protein>
<comment type="subcellular location">
    <subcellularLocation>
        <location evidence="1 7">Cell membrane</location>
        <topology evidence="1 7">Multi-pass membrane protein</topology>
    </subcellularLocation>
</comment>
<dbReference type="Pfam" id="PF00528">
    <property type="entry name" value="BPD_transp_1"/>
    <property type="match status" value="1"/>
</dbReference>
<evidence type="ECO:0000256" key="1">
    <source>
        <dbReference type="ARBA" id="ARBA00004651"/>
    </source>
</evidence>
<comment type="similarity">
    <text evidence="7">Belongs to the binding-protein-dependent transport system permease family.</text>
</comment>
<dbReference type="AlphaFoldDB" id="A0A2P8H6J4"/>
<comment type="caution">
    <text evidence="9">The sequence shown here is derived from an EMBL/GenBank/DDBJ whole genome shotgun (WGS) entry which is preliminary data.</text>
</comment>
<dbReference type="Proteomes" id="UP000242682">
    <property type="component" value="Unassembled WGS sequence"/>
</dbReference>
<evidence type="ECO:0000259" key="8">
    <source>
        <dbReference type="PROSITE" id="PS50928"/>
    </source>
</evidence>
<sequence>MPFYLTDGGVNGTMKISRTWSLIMYLPFLICFVLFLIVPLVYGLYISLHNWSVFGGNGGFVGLDNYIAILTPGNIYSTAFYLGLKNTLIFVAISVIPLVMISLALALLVDSIPNKLKVYFRTIFFISYAVSVTAVSAIFKWLFTGNGGYVNNVMNTMGLSSINWLNEQPYAWIAILVATVWWTIGFNMILFINALDEVDQTMYEASSLDGANWWEKFSYITFPSIKGVFVFLTIISVIASFNLYGQTLLITAGGPAQSTQSLIMIIQQMVFNQNNLGIGSAMAIIMGMIMMAIVATQYFYSFRKE</sequence>
<evidence type="ECO:0000256" key="3">
    <source>
        <dbReference type="ARBA" id="ARBA00022475"/>
    </source>
</evidence>
<reference evidence="9 10" key="1">
    <citation type="submission" date="2018-03" db="EMBL/GenBank/DDBJ databases">
        <title>Genomic Encyclopedia of Type Strains, Phase III (KMG-III): the genomes of soil and plant-associated and newly described type strains.</title>
        <authorList>
            <person name="Whitman W."/>
        </authorList>
    </citation>
    <scope>NUCLEOTIDE SEQUENCE [LARGE SCALE GENOMIC DNA]</scope>
    <source>
        <strain evidence="9 10">CGMCC 1.12259</strain>
    </source>
</reference>
<dbReference type="GO" id="GO:0055085">
    <property type="term" value="P:transmembrane transport"/>
    <property type="evidence" value="ECO:0007669"/>
    <property type="project" value="InterPro"/>
</dbReference>
<feature type="transmembrane region" description="Helical" evidence="7">
    <location>
        <begin position="88"/>
        <end position="109"/>
    </location>
</feature>
<organism evidence="9 10">
    <name type="scientific">Planomicrobium soli</name>
    <dbReference type="NCBI Taxonomy" id="1176648"/>
    <lineage>
        <taxon>Bacteria</taxon>
        <taxon>Bacillati</taxon>
        <taxon>Bacillota</taxon>
        <taxon>Bacilli</taxon>
        <taxon>Bacillales</taxon>
        <taxon>Caryophanaceae</taxon>
        <taxon>Planomicrobium</taxon>
    </lineage>
</organism>
<evidence type="ECO:0000313" key="10">
    <source>
        <dbReference type="Proteomes" id="UP000242682"/>
    </source>
</evidence>
<dbReference type="GO" id="GO:0005886">
    <property type="term" value="C:plasma membrane"/>
    <property type="evidence" value="ECO:0007669"/>
    <property type="project" value="UniProtKB-SubCell"/>
</dbReference>
<dbReference type="PROSITE" id="PS50928">
    <property type="entry name" value="ABC_TM1"/>
    <property type="match status" value="1"/>
</dbReference>
<keyword evidence="2 7" id="KW-0813">Transport</keyword>
<keyword evidence="6 7" id="KW-0472">Membrane</keyword>
<proteinExistence type="inferred from homology"/>
<feature type="transmembrane region" description="Helical" evidence="7">
    <location>
        <begin position="118"/>
        <end position="143"/>
    </location>
</feature>
<evidence type="ECO:0000313" key="9">
    <source>
        <dbReference type="EMBL" id="PSL41804.1"/>
    </source>
</evidence>
<feature type="transmembrane region" description="Helical" evidence="7">
    <location>
        <begin position="278"/>
        <end position="300"/>
    </location>
</feature>
<evidence type="ECO:0000256" key="5">
    <source>
        <dbReference type="ARBA" id="ARBA00022989"/>
    </source>
</evidence>